<name>A0A835XQQ6_9CHLO</name>
<proteinExistence type="inferred from homology"/>
<evidence type="ECO:0000256" key="2">
    <source>
        <dbReference type="ARBA" id="ARBA00006462"/>
    </source>
</evidence>
<evidence type="ECO:0000256" key="3">
    <source>
        <dbReference type="ARBA" id="ARBA00022692"/>
    </source>
</evidence>
<keyword evidence="4" id="KW-0735">Signal-anchor</keyword>
<evidence type="ECO:0000313" key="10">
    <source>
        <dbReference type="Proteomes" id="UP000612055"/>
    </source>
</evidence>
<keyword evidence="3" id="KW-0812">Transmembrane</keyword>
<evidence type="ECO:0000256" key="6">
    <source>
        <dbReference type="ARBA" id="ARBA00023136"/>
    </source>
</evidence>
<evidence type="ECO:0000256" key="1">
    <source>
        <dbReference type="ARBA" id="ARBA00004606"/>
    </source>
</evidence>
<feature type="region of interest" description="Disordered" evidence="7">
    <location>
        <begin position="799"/>
        <end position="828"/>
    </location>
</feature>
<dbReference type="EMBL" id="JAEHOE010000084">
    <property type="protein sequence ID" value="KAG2488356.1"/>
    <property type="molecule type" value="Genomic_DNA"/>
</dbReference>
<reference evidence="9" key="1">
    <citation type="journal article" date="2020" name="bioRxiv">
        <title>Comparative genomics of Chlamydomonas.</title>
        <authorList>
            <person name="Craig R.J."/>
            <person name="Hasan A.R."/>
            <person name="Ness R.W."/>
            <person name="Keightley P.D."/>
        </authorList>
    </citation>
    <scope>NUCLEOTIDE SEQUENCE</scope>
    <source>
        <strain evidence="9">CCAP 11/70</strain>
    </source>
</reference>
<comment type="similarity">
    <text evidence="2">Belongs to the glycosyltransferase 31 family. Beta3-Gal-T subfamily.</text>
</comment>
<organism evidence="9 10">
    <name type="scientific">Edaphochlamys debaryana</name>
    <dbReference type="NCBI Taxonomy" id="47281"/>
    <lineage>
        <taxon>Eukaryota</taxon>
        <taxon>Viridiplantae</taxon>
        <taxon>Chlorophyta</taxon>
        <taxon>core chlorophytes</taxon>
        <taxon>Chlorophyceae</taxon>
        <taxon>CS clade</taxon>
        <taxon>Chlamydomonadales</taxon>
        <taxon>Chlamydomonadales incertae sedis</taxon>
        <taxon>Edaphochlamys</taxon>
    </lineage>
</organism>
<protein>
    <submittedName>
        <fullName evidence="9">Uncharacterized protein</fullName>
    </submittedName>
</protein>
<gene>
    <name evidence="9" type="ORF">HYH03_013046</name>
</gene>
<evidence type="ECO:0000256" key="5">
    <source>
        <dbReference type="ARBA" id="ARBA00022989"/>
    </source>
</evidence>
<dbReference type="PANTHER" id="PTHR23033">
    <property type="entry name" value="BETA1,3-GALACTOSYLTRANSFERASE"/>
    <property type="match status" value="1"/>
</dbReference>
<dbReference type="Proteomes" id="UP000612055">
    <property type="component" value="Unassembled WGS sequence"/>
</dbReference>
<feature type="chain" id="PRO_5032339645" evidence="8">
    <location>
        <begin position="37"/>
        <end position="828"/>
    </location>
</feature>
<accession>A0A835XQQ6</accession>
<feature type="signal peptide" evidence="8">
    <location>
        <begin position="1"/>
        <end position="36"/>
    </location>
</feature>
<comment type="caution">
    <text evidence="9">The sequence shown here is derived from an EMBL/GenBank/DDBJ whole genome shotgun (WGS) entry which is preliminary data.</text>
</comment>
<evidence type="ECO:0000256" key="4">
    <source>
        <dbReference type="ARBA" id="ARBA00022968"/>
    </source>
</evidence>
<dbReference type="AlphaFoldDB" id="A0A835XQQ6"/>
<keyword evidence="8" id="KW-0732">Signal</keyword>
<keyword evidence="10" id="KW-1185">Reference proteome</keyword>
<dbReference type="InterPro" id="IPR026050">
    <property type="entry name" value="C1GALT1/C1GALT1_chp1"/>
</dbReference>
<sequence length="828" mass="91588">MLLCDHRGWRPGPTSAAGRCSLAALWIVLLVAVAATDFPHVDNPLQDFVLVQVAALNADPIAQQLNEHYAYYPDLAWAVPNPGDDDTQFYITGAQRLVAQFDPEQPLALSDHYWYMSSRPQPYAPRCLPCHFNTSLLINNTAAKVHNAYVPRPACPFSTRAFACAHYDDTQLCSDRHDAVLREAYSPRFLGGLRHQAEVAQAGGVKGNETARREEVRRLNAKYAEWYRVSREETPGTQQHLPGTFGAAVYGKAWISTALPFPFCVRHDARVHMNDTERQSGAEQCNFPIFHGGAGAVFSVGLMLALDLDAAESFIAATPGESDSLLSRAISYQGFGFTDPGVRHRLVPRAVPHHYHLFDGRGPVELSSEMAFLECQQGAALRTWIDIVVAEITQRVETHRALLALAASLKEDPRDFVLVQVAALNADPIAQQLNEHYAYYPDLAWAVPNPGDDDTQFYITGAQRLVAQFDPEQPLALSDHYWYMSSRPQPYAPRCLPCHFNTSLLINNTAAKVHNAYVPRPACPFSTRAFACAHYDDTQLCSDRHDAVLREAYSPRFLGGLRHQAEVAQAGGVKGNETARREEVRRLNAKYAEWYRVSREETPGTQQHLPGTFGAAVYGKAWISTALPFPFCVRHDARVHMNDTERQSGAEQCNFPIFHGGAGAVFSVGLMLALDLDAAESFIAATPGESDSLLSRAISYQGFGFTDPGVRHRLVPRAVPHHYHLFDGRGPVELSSEMAFLECQQGAALRTWIDIVVAEITQRVETHRALLALAASLKEDPRVRSRNMTLWHAMREVVCARPRPPPPPGPPPAPPSPVPSPPRPPPPP</sequence>
<comment type="subcellular location">
    <subcellularLocation>
        <location evidence="1">Membrane</location>
        <topology evidence="1">Single-pass type II membrane protein</topology>
    </subcellularLocation>
</comment>
<evidence type="ECO:0000256" key="8">
    <source>
        <dbReference type="SAM" id="SignalP"/>
    </source>
</evidence>
<feature type="compositionally biased region" description="Pro residues" evidence="7">
    <location>
        <begin position="802"/>
        <end position="828"/>
    </location>
</feature>
<evidence type="ECO:0000256" key="7">
    <source>
        <dbReference type="SAM" id="MobiDB-lite"/>
    </source>
</evidence>
<evidence type="ECO:0000313" key="9">
    <source>
        <dbReference type="EMBL" id="KAG2488356.1"/>
    </source>
</evidence>
<keyword evidence="6" id="KW-0472">Membrane</keyword>
<keyword evidence="5" id="KW-1133">Transmembrane helix</keyword>
<dbReference type="PANTHER" id="PTHR23033:SF50">
    <property type="entry name" value="HEXOSYLTRANSFERASE"/>
    <property type="match status" value="1"/>
</dbReference>
<dbReference type="GO" id="GO:0016020">
    <property type="term" value="C:membrane"/>
    <property type="evidence" value="ECO:0007669"/>
    <property type="project" value="UniProtKB-SubCell"/>
</dbReference>